<dbReference type="OMA" id="LSSNHTM"/>
<dbReference type="Proteomes" id="UP000184267">
    <property type="component" value="Unassembled WGS sequence"/>
</dbReference>
<protein>
    <submittedName>
        <fullName evidence="1">Uncharacterized protein</fullName>
    </submittedName>
</protein>
<accession>A0A1M2VPN6</accession>
<proteinExistence type="predicted"/>
<evidence type="ECO:0000313" key="2">
    <source>
        <dbReference type="Proteomes" id="UP000184267"/>
    </source>
</evidence>
<evidence type="ECO:0000313" key="1">
    <source>
        <dbReference type="EMBL" id="OJT09526.1"/>
    </source>
</evidence>
<name>A0A1M2VPN6_TRAPU</name>
<dbReference type="EMBL" id="MNAD01000901">
    <property type="protein sequence ID" value="OJT09526.1"/>
    <property type="molecule type" value="Genomic_DNA"/>
</dbReference>
<gene>
    <name evidence="1" type="ORF">TRAPUB_13995</name>
</gene>
<keyword evidence="2" id="KW-1185">Reference proteome</keyword>
<organism evidence="1 2">
    <name type="scientific">Trametes pubescens</name>
    <name type="common">White-rot fungus</name>
    <dbReference type="NCBI Taxonomy" id="154538"/>
    <lineage>
        <taxon>Eukaryota</taxon>
        <taxon>Fungi</taxon>
        <taxon>Dikarya</taxon>
        <taxon>Basidiomycota</taxon>
        <taxon>Agaricomycotina</taxon>
        <taxon>Agaricomycetes</taxon>
        <taxon>Polyporales</taxon>
        <taxon>Polyporaceae</taxon>
        <taxon>Trametes</taxon>
    </lineage>
</organism>
<dbReference type="AlphaFoldDB" id="A0A1M2VPN6"/>
<sequence length="134" mass="13714">MAAPARRQLGDLQCNIDRAEIIFNVGQLSGTVANLSNATGLVSANATADADISALQTGVQGVGGAVKQILTALVSGENASPELRTQLGANLTQIRLALADLSSNHTMTAALLDTANTQFTNADLAATGVFFNCK</sequence>
<reference evidence="1 2" key="1">
    <citation type="submission" date="2016-10" db="EMBL/GenBank/DDBJ databases">
        <title>Genome sequence of the basidiomycete white-rot fungus Trametes pubescens.</title>
        <authorList>
            <person name="Makela M.R."/>
            <person name="Granchi Z."/>
            <person name="Peng M."/>
            <person name="De Vries R.P."/>
            <person name="Grigoriev I."/>
            <person name="Riley R."/>
            <person name="Hilden K."/>
        </authorList>
    </citation>
    <scope>NUCLEOTIDE SEQUENCE [LARGE SCALE GENOMIC DNA]</scope>
    <source>
        <strain evidence="1 2">FBCC735</strain>
    </source>
</reference>
<comment type="caution">
    <text evidence="1">The sequence shown here is derived from an EMBL/GenBank/DDBJ whole genome shotgun (WGS) entry which is preliminary data.</text>
</comment>
<dbReference type="OrthoDB" id="3178264at2759"/>
<dbReference type="STRING" id="154538.A0A1M2VPN6"/>